<reference evidence="2" key="1">
    <citation type="submission" date="2023-11" db="EMBL/GenBank/DDBJ databases">
        <authorList>
            <person name="De Vega J J."/>
            <person name="De Vega J J."/>
        </authorList>
    </citation>
    <scope>NUCLEOTIDE SEQUENCE</scope>
</reference>
<comment type="caution">
    <text evidence="2">The sequence shown here is derived from an EMBL/GenBank/DDBJ whole genome shotgun (WGS) entry which is preliminary data.</text>
</comment>
<name>A0AAD2K365_9AGAR</name>
<gene>
    <name evidence="2" type="ORF">MYCIT1_LOCUS24577</name>
</gene>
<proteinExistence type="predicted"/>
<accession>A0AAD2K365</accession>
<feature type="region of interest" description="Disordered" evidence="1">
    <location>
        <begin position="1"/>
        <end position="32"/>
    </location>
</feature>
<evidence type="ECO:0000256" key="1">
    <source>
        <dbReference type="SAM" id="MobiDB-lite"/>
    </source>
</evidence>
<dbReference type="EMBL" id="CAVNYO010000406">
    <property type="protein sequence ID" value="CAK5276384.1"/>
    <property type="molecule type" value="Genomic_DNA"/>
</dbReference>
<dbReference type="AlphaFoldDB" id="A0AAD2K365"/>
<dbReference type="Proteomes" id="UP001295794">
    <property type="component" value="Unassembled WGS sequence"/>
</dbReference>
<keyword evidence="3" id="KW-1185">Reference proteome</keyword>
<protein>
    <submittedName>
        <fullName evidence="2">Uncharacterized protein</fullName>
    </submittedName>
</protein>
<organism evidence="2 3">
    <name type="scientific">Mycena citricolor</name>
    <dbReference type="NCBI Taxonomy" id="2018698"/>
    <lineage>
        <taxon>Eukaryota</taxon>
        <taxon>Fungi</taxon>
        <taxon>Dikarya</taxon>
        <taxon>Basidiomycota</taxon>
        <taxon>Agaricomycotina</taxon>
        <taxon>Agaricomycetes</taxon>
        <taxon>Agaricomycetidae</taxon>
        <taxon>Agaricales</taxon>
        <taxon>Marasmiineae</taxon>
        <taxon>Mycenaceae</taxon>
        <taxon>Mycena</taxon>
    </lineage>
</organism>
<feature type="compositionally biased region" description="Polar residues" evidence="1">
    <location>
        <begin position="1"/>
        <end position="19"/>
    </location>
</feature>
<sequence>TTSNRIHSPQSPQYLTSADKTIRSMSPGRGVSYPGRLRLRTVKRWATGTCL</sequence>
<feature type="non-terminal residue" evidence="2">
    <location>
        <position position="1"/>
    </location>
</feature>
<evidence type="ECO:0000313" key="3">
    <source>
        <dbReference type="Proteomes" id="UP001295794"/>
    </source>
</evidence>
<evidence type="ECO:0000313" key="2">
    <source>
        <dbReference type="EMBL" id="CAK5276384.1"/>
    </source>
</evidence>